<dbReference type="EMBL" id="LR633967">
    <property type="protein sequence ID" value="VUX55576.1"/>
    <property type="molecule type" value="Genomic_DNA"/>
</dbReference>
<feature type="signal peptide" evidence="1">
    <location>
        <begin position="1"/>
        <end position="19"/>
    </location>
</feature>
<dbReference type="AlphaFoldDB" id="A0A7D9D1N1"/>
<dbReference type="InterPro" id="IPR011059">
    <property type="entry name" value="Metal-dep_hydrolase_composite"/>
</dbReference>
<keyword evidence="1" id="KW-0732">Signal</keyword>
<dbReference type="Pfam" id="PF01979">
    <property type="entry name" value="Amidohydro_1"/>
    <property type="match status" value="1"/>
</dbReference>
<dbReference type="PANTHER" id="PTHR43135:SF3">
    <property type="entry name" value="ALPHA-D-RIBOSE 1-METHYLPHOSPHONATE 5-TRIPHOSPHATE DIPHOSPHATASE"/>
    <property type="match status" value="1"/>
</dbReference>
<dbReference type="InterPro" id="IPR006680">
    <property type="entry name" value="Amidohydro-rel"/>
</dbReference>
<dbReference type="PANTHER" id="PTHR43135">
    <property type="entry name" value="ALPHA-D-RIBOSE 1-METHYLPHOSPHONATE 5-TRIPHOSPHATE DIPHOSPHATASE"/>
    <property type="match status" value="1"/>
</dbReference>
<dbReference type="InterPro" id="IPR032466">
    <property type="entry name" value="Metal_Hydrolase"/>
</dbReference>
<evidence type="ECO:0000259" key="2">
    <source>
        <dbReference type="Pfam" id="PF01979"/>
    </source>
</evidence>
<proteinExistence type="predicted"/>
<dbReference type="PROSITE" id="PS51257">
    <property type="entry name" value="PROKAR_LIPOPROTEIN"/>
    <property type="match status" value="1"/>
</dbReference>
<dbReference type="SUPFAM" id="SSF51338">
    <property type="entry name" value="Composite domain of metallo-dependent hydrolases"/>
    <property type="match status" value="1"/>
</dbReference>
<reference evidence="3" key="1">
    <citation type="submission" date="2019-07" db="EMBL/GenBank/DDBJ databases">
        <authorList>
            <person name="Weber M."/>
            <person name="Kostadinov I."/>
            <person name="Kostadinov D I."/>
        </authorList>
    </citation>
    <scope>NUCLEOTIDE SEQUENCE</scope>
    <source>
        <strain evidence="3">Gfbio:sag-sample-m06:053724c1-46a9-4a36-b237-ea2bf867836b</strain>
    </source>
</reference>
<accession>A0A7D9D1N1</accession>
<feature type="chain" id="PRO_5027995901" evidence="1">
    <location>
        <begin position="20"/>
        <end position="478"/>
    </location>
</feature>
<feature type="domain" description="Amidohydrolase-related" evidence="2">
    <location>
        <begin position="358"/>
        <end position="457"/>
    </location>
</feature>
<dbReference type="GO" id="GO:0016810">
    <property type="term" value="F:hydrolase activity, acting on carbon-nitrogen (but not peptide) bonds"/>
    <property type="evidence" value="ECO:0007669"/>
    <property type="project" value="InterPro"/>
</dbReference>
<gene>
    <name evidence="3" type="ORF">JTBM06_V1_50016</name>
</gene>
<dbReference type="SUPFAM" id="SSF51556">
    <property type="entry name" value="Metallo-dependent hydrolases"/>
    <property type="match status" value="1"/>
</dbReference>
<organism evidence="3">
    <name type="scientific">uncultured Woeseiaceae bacterium</name>
    <dbReference type="NCBI Taxonomy" id="1983305"/>
    <lineage>
        <taxon>Bacteria</taxon>
        <taxon>Pseudomonadati</taxon>
        <taxon>Pseudomonadota</taxon>
        <taxon>Gammaproteobacteria</taxon>
        <taxon>Woeseiales</taxon>
        <taxon>Woeseiaceae</taxon>
        <taxon>environmental samples</taxon>
    </lineage>
</organism>
<name>A0A7D9D1N1_9GAMM</name>
<evidence type="ECO:0000256" key="1">
    <source>
        <dbReference type="SAM" id="SignalP"/>
    </source>
</evidence>
<dbReference type="Gene3D" id="2.30.40.10">
    <property type="entry name" value="Urease, subunit C, domain 1"/>
    <property type="match status" value="2"/>
</dbReference>
<keyword evidence="3" id="KW-0378">Hydrolase</keyword>
<evidence type="ECO:0000313" key="3">
    <source>
        <dbReference type="EMBL" id="VUX55576.1"/>
    </source>
</evidence>
<dbReference type="InterPro" id="IPR051781">
    <property type="entry name" value="Metallo-dep_Hydrolase"/>
</dbReference>
<protein>
    <submittedName>
        <fullName evidence="3">Putative amidohydrolase family protein</fullName>
    </submittedName>
</protein>
<dbReference type="Gene3D" id="3.20.20.140">
    <property type="entry name" value="Metal-dependent hydrolases"/>
    <property type="match status" value="2"/>
</dbReference>
<sequence>MRRQLFPLMIFLALLAACAEPEPTGTAITNVTVIDAVNGIRENQTVVFYGDEITSVGPTGAELSVAETIDGTGKFLIPGLWDFHVHLTYDDRFTESMPALFLSYGITSVRDTGGLMRKVLPVVEKMRAPDAVAPRVFFAGPLLDGNFVVYDGESRPEIGVRNATPDDARQAIRDLQARGVNFIKIYEMVSPAVFEAMVETARELELPIDSHVPLSLRASTAGPSVDSMEHLRNIEMDCASNAPELHETRLELLRNPDGLSGADLRSSLHSLQRLPAIAAYDEARCDRTLETLMSTTQVPTLRLGALNIAPPFKRDDWQDALARIREDVREEWTETAAAMAENPIEEFTQFGEWALFLVERMHARGVPIGAGTDTPIFLSVPGYSLHSELEYLVRAGLSPLEAIRSATVRPAEFFSLQDEMGTVDVGKKADLVLLDANPLENIENTKRIATVVSKGRIFTRSELSELVSATLTAERRLQ</sequence>